<keyword evidence="11 13" id="KW-0472">Membrane</keyword>
<dbReference type="InterPro" id="IPR016174">
    <property type="entry name" value="Di-haem_cyt_TM"/>
</dbReference>
<organism evidence="15 16">
    <name type="scientific">Desulfococcus multivorans DSM 2059</name>
    <dbReference type="NCBI Taxonomy" id="1121405"/>
    <lineage>
        <taxon>Bacteria</taxon>
        <taxon>Pseudomonadati</taxon>
        <taxon>Thermodesulfobacteriota</taxon>
        <taxon>Desulfobacteria</taxon>
        <taxon>Desulfobacterales</taxon>
        <taxon>Desulfococcaceae</taxon>
        <taxon>Desulfococcus</taxon>
    </lineage>
</organism>
<dbReference type="GO" id="GO:0009055">
    <property type="term" value="F:electron transfer activity"/>
    <property type="evidence" value="ECO:0007669"/>
    <property type="project" value="InterPro"/>
</dbReference>
<keyword evidence="5" id="KW-0349">Heme</keyword>
<feature type="transmembrane region" description="Helical" evidence="13">
    <location>
        <begin position="90"/>
        <end position="107"/>
    </location>
</feature>
<comment type="cofactor">
    <cofactor evidence="1">
        <name>heme b</name>
        <dbReference type="ChEBI" id="CHEBI:60344"/>
    </cofactor>
</comment>
<keyword evidence="6 13" id="KW-0812">Transmembrane</keyword>
<keyword evidence="7" id="KW-0479">Metal-binding</keyword>
<evidence type="ECO:0000313" key="16">
    <source>
        <dbReference type="Proteomes" id="UP000014977"/>
    </source>
</evidence>
<dbReference type="Pfam" id="PF01292">
    <property type="entry name" value="Ni_hydr_CYTB"/>
    <property type="match status" value="1"/>
</dbReference>
<evidence type="ECO:0000256" key="10">
    <source>
        <dbReference type="ARBA" id="ARBA00023004"/>
    </source>
</evidence>
<feature type="domain" description="Cytochrome b561 bacterial/Ni-hydrogenase" evidence="14">
    <location>
        <begin position="9"/>
        <end position="178"/>
    </location>
</feature>
<evidence type="ECO:0000256" key="7">
    <source>
        <dbReference type="ARBA" id="ARBA00022723"/>
    </source>
</evidence>
<sequence length="179" mass="19847">MIKDTVESFGWVSRLFHWVVALMVLGMLMGGLLLGILPGGGFKSLITGLHKSTGVTILLLTALRLGWRYINPRPRDLGPNILENQLGRLMHIFLYVLLFLQPTFGILMSQSFGSPVRVFGLFTLPTIMGRSDAVGSVFHQMHTVTALLLAVCVVIHIAAAVKHHYIDRDRTLLRMISGK</sequence>
<keyword evidence="3" id="KW-0813">Transport</keyword>
<dbReference type="RefSeq" id="WP_020877374.1">
    <property type="nucleotide sequence ID" value="NZ_ATHJ01000090.1"/>
</dbReference>
<proteinExistence type="inferred from homology"/>
<accession>S7TRI9</accession>
<evidence type="ECO:0000256" key="4">
    <source>
        <dbReference type="ARBA" id="ARBA00022475"/>
    </source>
</evidence>
<evidence type="ECO:0000256" key="13">
    <source>
        <dbReference type="SAM" id="Phobius"/>
    </source>
</evidence>
<comment type="similarity">
    <text evidence="12">Belongs to the cytochrome b561 family.</text>
</comment>
<evidence type="ECO:0000256" key="12">
    <source>
        <dbReference type="ARBA" id="ARBA00037975"/>
    </source>
</evidence>
<evidence type="ECO:0000259" key="14">
    <source>
        <dbReference type="Pfam" id="PF01292"/>
    </source>
</evidence>
<dbReference type="Gene3D" id="1.20.950.20">
    <property type="entry name" value="Transmembrane di-heme cytochromes, Chain C"/>
    <property type="match status" value="1"/>
</dbReference>
<dbReference type="PANTHER" id="PTHR30529">
    <property type="entry name" value="CYTOCHROME B561"/>
    <property type="match status" value="1"/>
</dbReference>
<feature type="transmembrane region" description="Helical" evidence="13">
    <location>
        <begin position="144"/>
        <end position="165"/>
    </location>
</feature>
<keyword evidence="10" id="KW-0408">Iron</keyword>
<dbReference type="PANTHER" id="PTHR30529:SF1">
    <property type="entry name" value="CYTOCHROME B561 HOMOLOG 2"/>
    <property type="match status" value="1"/>
</dbReference>
<reference evidence="15 16" key="1">
    <citation type="journal article" date="2013" name="Genome Announc.">
        <title>Draft genome sequences for three mercury-methylating, sulfate-reducing bacteria.</title>
        <authorList>
            <person name="Brown S.D."/>
            <person name="Hurt R.A.Jr."/>
            <person name="Gilmour C.C."/>
            <person name="Elias D.A."/>
        </authorList>
    </citation>
    <scope>NUCLEOTIDE SEQUENCE [LARGE SCALE GENOMIC DNA]</scope>
    <source>
        <strain evidence="15 16">DSM 2059</strain>
    </source>
</reference>
<evidence type="ECO:0000256" key="5">
    <source>
        <dbReference type="ARBA" id="ARBA00022617"/>
    </source>
</evidence>
<evidence type="ECO:0000313" key="15">
    <source>
        <dbReference type="EMBL" id="EPR39275.1"/>
    </source>
</evidence>
<protein>
    <submittedName>
        <fullName evidence="15">Di-heme cytochrome, transmembrane</fullName>
    </submittedName>
</protein>
<keyword evidence="4" id="KW-1003">Cell membrane</keyword>
<evidence type="ECO:0000256" key="8">
    <source>
        <dbReference type="ARBA" id="ARBA00022982"/>
    </source>
</evidence>
<feature type="transmembrane region" description="Helical" evidence="13">
    <location>
        <begin position="15"/>
        <end position="37"/>
    </location>
</feature>
<dbReference type="GO" id="GO:0046872">
    <property type="term" value="F:metal ion binding"/>
    <property type="evidence" value="ECO:0007669"/>
    <property type="project" value="UniProtKB-KW"/>
</dbReference>
<dbReference type="STRING" id="897.B2D07_03710"/>
<dbReference type="OrthoDB" id="1247465at2"/>
<evidence type="ECO:0000256" key="11">
    <source>
        <dbReference type="ARBA" id="ARBA00023136"/>
    </source>
</evidence>
<comment type="subcellular location">
    <subcellularLocation>
        <location evidence="2">Cell membrane</location>
        <topology evidence="2">Multi-pass membrane protein</topology>
    </subcellularLocation>
</comment>
<evidence type="ECO:0000256" key="3">
    <source>
        <dbReference type="ARBA" id="ARBA00022448"/>
    </source>
</evidence>
<dbReference type="InterPro" id="IPR052168">
    <property type="entry name" value="Cytochrome_b561_oxidase"/>
</dbReference>
<dbReference type="Proteomes" id="UP000014977">
    <property type="component" value="Unassembled WGS sequence"/>
</dbReference>
<dbReference type="GO" id="GO:0005886">
    <property type="term" value="C:plasma membrane"/>
    <property type="evidence" value="ECO:0007669"/>
    <property type="project" value="UniProtKB-SubCell"/>
</dbReference>
<dbReference type="SUPFAM" id="SSF81342">
    <property type="entry name" value="Transmembrane di-heme cytochromes"/>
    <property type="match status" value="1"/>
</dbReference>
<dbReference type="EMBL" id="ATHJ01000090">
    <property type="protein sequence ID" value="EPR39275.1"/>
    <property type="molecule type" value="Genomic_DNA"/>
</dbReference>
<name>S7TRI9_DESML</name>
<dbReference type="InterPro" id="IPR011577">
    <property type="entry name" value="Cyt_b561_bac/Ni-Hgenase"/>
</dbReference>
<evidence type="ECO:0000256" key="9">
    <source>
        <dbReference type="ARBA" id="ARBA00022989"/>
    </source>
</evidence>
<keyword evidence="8" id="KW-0249">Electron transport</keyword>
<evidence type="ECO:0000256" key="1">
    <source>
        <dbReference type="ARBA" id="ARBA00001970"/>
    </source>
</evidence>
<dbReference type="GO" id="GO:0022904">
    <property type="term" value="P:respiratory electron transport chain"/>
    <property type="evidence" value="ECO:0007669"/>
    <property type="project" value="InterPro"/>
</dbReference>
<keyword evidence="16" id="KW-1185">Reference proteome</keyword>
<dbReference type="GO" id="GO:0020037">
    <property type="term" value="F:heme binding"/>
    <property type="evidence" value="ECO:0007669"/>
    <property type="project" value="TreeGrafter"/>
</dbReference>
<dbReference type="eggNOG" id="COG3038">
    <property type="taxonomic scope" value="Bacteria"/>
</dbReference>
<evidence type="ECO:0000256" key="6">
    <source>
        <dbReference type="ARBA" id="ARBA00022692"/>
    </source>
</evidence>
<keyword evidence="9 13" id="KW-1133">Transmembrane helix</keyword>
<dbReference type="AlphaFoldDB" id="S7TRI9"/>
<gene>
    <name evidence="15" type="ORF">dsmv_2617</name>
</gene>
<comment type="caution">
    <text evidence="15">The sequence shown here is derived from an EMBL/GenBank/DDBJ whole genome shotgun (WGS) entry which is preliminary data.</text>
</comment>
<evidence type="ECO:0000256" key="2">
    <source>
        <dbReference type="ARBA" id="ARBA00004651"/>
    </source>
</evidence>